<gene>
    <name evidence="2" type="ORF">GUJ93_ZPchr0001g30147</name>
    <name evidence="1" type="ORF">GUJ93_ZPchr0001g32096</name>
</gene>
<comment type="caution">
    <text evidence="2">The sequence shown here is derived from an EMBL/GenBank/DDBJ whole genome shotgun (WGS) entry which is preliminary data.</text>
</comment>
<organism evidence="2 3">
    <name type="scientific">Zizania palustris</name>
    <name type="common">Northern wild rice</name>
    <dbReference type="NCBI Taxonomy" id="103762"/>
    <lineage>
        <taxon>Eukaryota</taxon>
        <taxon>Viridiplantae</taxon>
        <taxon>Streptophyta</taxon>
        <taxon>Embryophyta</taxon>
        <taxon>Tracheophyta</taxon>
        <taxon>Spermatophyta</taxon>
        <taxon>Magnoliopsida</taxon>
        <taxon>Liliopsida</taxon>
        <taxon>Poales</taxon>
        <taxon>Poaceae</taxon>
        <taxon>BOP clade</taxon>
        <taxon>Oryzoideae</taxon>
        <taxon>Oryzeae</taxon>
        <taxon>Zizaniinae</taxon>
        <taxon>Zizania</taxon>
    </lineage>
</organism>
<name>A0A8J5SEF4_ZIZPA</name>
<keyword evidence="3" id="KW-1185">Reference proteome</keyword>
<reference evidence="2" key="2">
    <citation type="submission" date="2021-02" db="EMBL/GenBank/DDBJ databases">
        <authorList>
            <person name="Kimball J.A."/>
            <person name="Haas M.W."/>
            <person name="Macchietto M."/>
            <person name="Kono T."/>
            <person name="Duquette J."/>
            <person name="Shao M."/>
        </authorList>
    </citation>
    <scope>NUCLEOTIDE SEQUENCE</scope>
    <source>
        <tissue evidence="2">Fresh leaf tissue</tissue>
    </source>
</reference>
<dbReference type="EMBL" id="JAAALK010000288">
    <property type="protein sequence ID" value="KAG8053784.1"/>
    <property type="molecule type" value="Genomic_DNA"/>
</dbReference>
<accession>A0A8J5SEF4</accession>
<dbReference type="EMBL" id="JAAALK010000288">
    <property type="protein sequence ID" value="KAG8053772.1"/>
    <property type="molecule type" value="Genomic_DNA"/>
</dbReference>
<sequence>MLASDDVELRHFTEHVPCTGLALLWFHCLPASNQMERSATSNVYRFQQPDEHAAVARGNTRPARWRMHAAGDSRVRRVVGCPFEKYDQWKEEF</sequence>
<reference evidence="2" key="1">
    <citation type="journal article" date="2021" name="bioRxiv">
        <title>Whole Genome Assembly and Annotation of Northern Wild Rice, Zizania palustris L., Supports a Whole Genome Duplication in the Zizania Genus.</title>
        <authorList>
            <person name="Haas M."/>
            <person name="Kono T."/>
            <person name="Macchietto M."/>
            <person name="Millas R."/>
            <person name="McGilp L."/>
            <person name="Shao M."/>
            <person name="Duquette J."/>
            <person name="Hirsch C.N."/>
            <person name="Kimball J."/>
        </authorList>
    </citation>
    <scope>NUCLEOTIDE SEQUENCE</scope>
    <source>
        <tissue evidence="2">Fresh leaf tissue</tissue>
    </source>
</reference>
<evidence type="ECO:0000313" key="2">
    <source>
        <dbReference type="EMBL" id="KAG8053784.1"/>
    </source>
</evidence>
<proteinExistence type="predicted"/>
<protein>
    <submittedName>
        <fullName evidence="2">Uncharacterized protein</fullName>
    </submittedName>
</protein>
<evidence type="ECO:0000313" key="1">
    <source>
        <dbReference type="EMBL" id="KAG8053772.1"/>
    </source>
</evidence>
<evidence type="ECO:0000313" key="3">
    <source>
        <dbReference type="Proteomes" id="UP000729402"/>
    </source>
</evidence>
<dbReference type="Proteomes" id="UP000729402">
    <property type="component" value="Unassembled WGS sequence"/>
</dbReference>
<dbReference type="AlphaFoldDB" id="A0A8J5SEF4"/>